<dbReference type="PANTHER" id="PTHR47027">
    <property type="entry name" value="REVERSE TRANSCRIPTASE DOMAIN-CONTAINING PROTEIN"/>
    <property type="match status" value="1"/>
</dbReference>
<feature type="domain" description="Reverse transcriptase" evidence="3">
    <location>
        <begin position="1"/>
        <end position="108"/>
    </location>
</feature>
<dbReference type="AlphaFoldDB" id="A0A8S1HIM4"/>
<dbReference type="InterPro" id="IPR043128">
    <property type="entry name" value="Rev_trsase/Diguanyl_cyclase"/>
</dbReference>
<keyword evidence="2" id="KW-0732">Signal</keyword>
<keyword evidence="1" id="KW-0175">Coiled coil</keyword>
<dbReference type="EMBL" id="CAJGYM010000071">
    <property type="protein sequence ID" value="CAD6196377.1"/>
    <property type="molecule type" value="Genomic_DNA"/>
</dbReference>
<organism evidence="4 5">
    <name type="scientific">Caenorhabditis auriculariae</name>
    <dbReference type="NCBI Taxonomy" id="2777116"/>
    <lineage>
        <taxon>Eukaryota</taxon>
        <taxon>Metazoa</taxon>
        <taxon>Ecdysozoa</taxon>
        <taxon>Nematoda</taxon>
        <taxon>Chromadorea</taxon>
        <taxon>Rhabditida</taxon>
        <taxon>Rhabditina</taxon>
        <taxon>Rhabditomorpha</taxon>
        <taxon>Rhabditoidea</taxon>
        <taxon>Rhabditidae</taxon>
        <taxon>Peloderinae</taxon>
        <taxon>Caenorhabditis</taxon>
    </lineage>
</organism>
<reference evidence="4" key="1">
    <citation type="submission" date="2020-10" db="EMBL/GenBank/DDBJ databases">
        <authorList>
            <person name="Kikuchi T."/>
        </authorList>
    </citation>
    <scope>NUCLEOTIDE SEQUENCE</scope>
    <source>
        <strain evidence="4">NKZ352</strain>
    </source>
</reference>
<gene>
    <name evidence="4" type="ORF">CAUJ_LOCUS12292</name>
</gene>
<evidence type="ECO:0000313" key="4">
    <source>
        <dbReference type="EMBL" id="CAD6196377.1"/>
    </source>
</evidence>
<accession>A0A8S1HIM4</accession>
<feature type="coiled-coil region" evidence="1">
    <location>
        <begin position="42"/>
        <end position="69"/>
    </location>
</feature>
<keyword evidence="5" id="KW-1185">Reference proteome</keyword>
<dbReference type="OrthoDB" id="5849210at2759"/>
<evidence type="ECO:0000256" key="2">
    <source>
        <dbReference type="SAM" id="SignalP"/>
    </source>
</evidence>
<dbReference type="Pfam" id="PF00078">
    <property type="entry name" value="RVT_1"/>
    <property type="match status" value="1"/>
</dbReference>
<dbReference type="PANTHER" id="PTHR47027:SF28">
    <property type="entry name" value="ENDONUCLEASE-REVERSE TRANSCRIPTASE"/>
    <property type="match status" value="1"/>
</dbReference>
<evidence type="ECO:0000313" key="5">
    <source>
        <dbReference type="Proteomes" id="UP000835052"/>
    </source>
</evidence>
<protein>
    <recommendedName>
        <fullName evidence="3">Reverse transcriptase domain-containing protein</fullName>
    </recommendedName>
</protein>
<comment type="caution">
    <text evidence="4">The sequence shown here is derived from an EMBL/GenBank/DDBJ whole genome shotgun (WGS) entry which is preliminary data.</text>
</comment>
<dbReference type="PROSITE" id="PS50878">
    <property type="entry name" value="RT_POL"/>
    <property type="match status" value="1"/>
</dbReference>
<dbReference type="Gene3D" id="3.30.70.270">
    <property type="match status" value="1"/>
</dbReference>
<name>A0A8S1HIM4_9PELO</name>
<evidence type="ECO:0000256" key="1">
    <source>
        <dbReference type="SAM" id="Coils"/>
    </source>
</evidence>
<dbReference type="InterPro" id="IPR043502">
    <property type="entry name" value="DNA/RNA_pol_sf"/>
</dbReference>
<proteinExistence type="predicted"/>
<dbReference type="SUPFAM" id="SSF56672">
    <property type="entry name" value="DNA/RNA polymerases"/>
    <property type="match status" value="1"/>
</dbReference>
<sequence length="272" mass="31456">MIKVGVHQGSALSPLLFILVMDTLTNDLQTPTPWTLLYADDVMIAATTKQELQNRLEQWNARLTQFGLRINLKKTEYLSTDKTENGTIRVDNVDLPRTNSFKYLGSSIADDAVLCDPKIGDRLKSKIYRCVIRPVALYGTECWPVTKEAERRLAVIETKMLRWTGGVTRLDHVRNEDIRTRFGVAPITEKMREARLRWYGHTLRANDESVAKRCLLMEVAGKRPRGRPKQRWLDALHNDMKNTRLHPDHAADRIKWRLRSRIADPATERDKR</sequence>
<evidence type="ECO:0000259" key="3">
    <source>
        <dbReference type="PROSITE" id="PS50878"/>
    </source>
</evidence>
<feature type="signal peptide" evidence="2">
    <location>
        <begin position="1"/>
        <end position="25"/>
    </location>
</feature>
<feature type="chain" id="PRO_5035920487" description="Reverse transcriptase domain-containing protein" evidence="2">
    <location>
        <begin position="26"/>
        <end position="272"/>
    </location>
</feature>
<dbReference type="Proteomes" id="UP000835052">
    <property type="component" value="Unassembled WGS sequence"/>
</dbReference>
<dbReference type="InterPro" id="IPR000477">
    <property type="entry name" value="RT_dom"/>
</dbReference>